<dbReference type="Proteomes" id="UP000033684">
    <property type="component" value="Unassembled WGS sequence"/>
</dbReference>
<evidence type="ECO:0000256" key="1">
    <source>
        <dbReference type="ARBA" id="ARBA00005495"/>
    </source>
</evidence>
<reference evidence="7" key="1">
    <citation type="submission" date="2015-03" db="EMBL/GenBank/DDBJ databases">
        <title>Draft genome sequence of a novel methanotroph (Sn10-6) isolated from flooded ricefield rhizosphere in India.</title>
        <authorList>
            <person name="Pandit P.S."/>
            <person name="Pore S.D."/>
            <person name="Arora P."/>
            <person name="Kapse N.G."/>
            <person name="Dhakephalkar P.K."/>
            <person name="Rahalkar M.C."/>
        </authorList>
    </citation>
    <scope>NUCLEOTIDE SEQUENCE [LARGE SCALE GENOMIC DNA]</scope>
    <source>
        <strain evidence="7">Sn10-6</strain>
    </source>
</reference>
<keyword evidence="7" id="KW-1185">Reference proteome</keyword>
<dbReference type="AlphaFoldDB" id="A0A0F3IG86"/>
<dbReference type="OrthoDB" id="9786619at2"/>
<evidence type="ECO:0000256" key="3">
    <source>
        <dbReference type="ARBA" id="ARBA00022833"/>
    </source>
</evidence>
<evidence type="ECO:0000259" key="5">
    <source>
        <dbReference type="PROSITE" id="PS51891"/>
    </source>
</evidence>
<evidence type="ECO:0000313" key="7">
    <source>
        <dbReference type="Proteomes" id="UP000033684"/>
    </source>
</evidence>
<accession>A0A0F3IG86</accession>
<protein>
    <submittedName>
        <fullName evidence="6">Aldehyde-activating protein</fullName>
    </submittedName>
</protein>
<gene>
    <name evidence="6" type="ORF">VZ94_16315</name>
</gene>
<dbReference type="SUPFAM" id="SSF51316">
    <property type="entry name" value="Mss4-like"/>
    <property type="match status" value="1"/>
</dbReference>
<dbReference type="PATRIC" id="fig|1632867.3.peg.2062"/>
<dbReference type="InterPro" id="IPR011057">
    <property type="entry name" value="Mss4-like_sf"/>
</dbReference>
<reference evidence="6 7" key="2">
    <citation type="journal article" date="2016" name="Microb. Ecol.">
        <title>Genome Characteristics of a Novel Type I Methanotroph (Sn10-6) Isolated from a Flooded Indian Rice Field.</title>
        <authorList>
            <person name="Rahalkar M.C."/>
            <person name="Pandit P.S."/>
            <person name="Dhakephalkar P.K."/>
            <person name="Pore S."/>
            <person name="Arora P."/>
            <person name="Kapse N."/>
        </authorList>
    </citation>
    <scope>NUCLEOTIDE SEQUENCE [LARGE SCALE GENOMIC DNA]</scope>
    <source>
        <strain evidence="6 7">Sn10-6</strain>
    </source>
</reference>
<dbReference type="GO" id="GO:0016846">
    <property type="term" value="F:carbon-sulfur lyase activity"/>
    <property type="evidence" value="ECO:0007669"/>
    <property type="project" value="InterPro"/>
</dbReference>
<name>A0A0F3IG86_9GAMM</name>
<dbReference type="RefSeq" id="WP_045780029.1">
    <property type="nucleotide sequence ID" value="NZ_LAJX01000187.1"/>
</dbReference>
<sequence length="136" mass="14837">MTLFRGGCLCGAVRYETTSDPLNQRVCHCKACQKVIGAAFNARVLMRIEHVVISGPISTFNSSEALERGFCSHCGSSIFSRRVSAGVIGLTAGSLDEPSLFKPDMHFWVSSKQPWLKITDSLPQYPEGPPSLGYEP</sequence>
<dbReference type="PROSITE" id="PS51891">
    <property type="entry name" value="CENP_V_GFA"/>
    <property type="match status" value="1"/>
</dbReference>
<dbReference type="Gene3D" id="3.90.1590.10">
    <property type="entry name" value="glutathione-dependent formaldehyde- activating enzyme (gfa)"/>
    <property type="match status" value="1"/>
</dbReference>
<evidence type="ECO:0000256" key="2">
    <source>
        <dbReference type="ARBA" id="ARBA00022723"/>
    </source>
</evidence>
<dbReference type="Pfam" id="PF04828">
    <property type="entry name" value="GFA"/>
    <property type="match status" value="1"/>
</dbReference>
<dbReference type="PANTHER" id="PTHR33337:SF40">
    <property type="entry name" value="CENP-V_GFA DOMAIN-CONTAINING PROTEIN-RELATED"/>
    <property type="match status" value="1"/>
</dbReference>
<proteinExistence type="inferred from homology"/>
<keyword evidence="4" id="KW-0456">Lyase</keyword>
<comment type="caution">
    <text evidence="6">The sequence shown here is derived from an EMBL/GenBank/DDBJ whole genome shotgun (WGS) entry which is preliminary data.</text>
</comment>
<dbReference type="EMBL" id="LAJX01000187">
    <property type="protein sequence ID" value="KJV05697.1"/>
    <property type="molecule type" value="Genomic_DNA"/>
</dbReference>
<organism evidence="6 7">
    <name type="scientific">Methylocucumis oryzae</name>
    <dbReference type="NCBI Taxonomy" id="1632867"/>
    <lineage>
        <taxon>Bacteria</taxon>
        <taxon>Pseudomonadati</taxon>
        <taxon>Pseudomonadota</taxon>
        <taxon>Gammaproteobacteria</taxon>
        <taxon>Methylococcales</taxon>
        <taxon>Methylococcaceae</taxon>
        <taxon>Methylocucumis</taxon>
    </lineage>
</organism>
<dbReference type="PANTHER" id="PTHR33337">
    <property type="entry name" value="GFA DOMAIN-CONTAINING PROTEIN"/>
    <property type="match status" value="1"/>
</dbReference>
<evidence type="ECO:0000313" key="6">
    <source>
        <dbReference type="EMBL" id="KJV05697.1"/>
    </source>
</evidence>
<keyword evidence="3" id="KW-0862">Zinc</keyword>
<comment type="similarity">
    <text evidence="1">Belongs to the Gfa family.</text>
</comment>
<evidence type="ECO:0000256" key="4">
    <source>
        <dbReference type="ARBA" id="ARBA00023239"/>
    </source>
</evidence>
<dbReference type="GO" id="GO:0046872">
    <property type="term" value="F:metal ion binding"/>
    <property type="evidence" value="ECO:0007669"/>
    <property type="project" value="UniProtKB-KW"/>
</dbReference>
<keyword evidence="2" id="KW-0479">Metal-binding</keyword>
<dbReference type="InterPro" id="IPR006913">
    <property type="entry name" value="CENP-V/GFA"/>
</dbReference>
<feature type="domain" description="CENP-V/GFA" evidence="5">
    <location>
        <begin position="4"/>
        <end position="116"/>
    </location>
</feature>